<dbReference type="GO" id="GO:0004674">
    <property type="term" value="F:protein serine/threonine kinase activity"/>
    <property type="evidence" value="ECO:0007669"/>
    <property type="project" value="UniProtKB-KW"/>
</dbReference>
<keyword evidence="3" id="KW-0808">Transferase</keyword>
<evidence type="ECO:0000256" key="4">
    <source>
        <dbReference type="ARBA" id="ARBA00022741"/>
    </source>
</evidence>
<proteinExistence type="inferred from homology"/>
<evidence type="ECO:0000256" key="2">
    <source>
        <dbReference type="ARBA" id="ARBA00022527"/>
    </source>
</evidence>
<comment type="similarity">
    <text evidence="1">Belongs to the protein kinase superfamily. CMGC Ser/Thr protein kinase family. CDC2/CDKX subfamily.</text>
</comment>
<dbReference type="Gene3D" id="3.30.200.20">
    <property type="entry name" value="Phosphorylase Kinase, domain 1"/>
    <property type="match status" value="1"/>
</dbReference>
<dbReference type="EMBL" id="AZBU02000005">
    <property type="protein sequence ID" value="TKR76936.1"/>
    <property type="molecule type" value="Genomic_DNA"/>
</dbReference>
<gene>
    <name evidence="8" type="ORF">L596_017998</name>
</gene>
<evidence type="ECO:0000256" key="5">
    <source>
        <dbReference type="ARBA" id="ARBA00022777"/>
    </source>
</evidence>
<dbReference type="GO" id="GO:0005524">
    <property type="term" value="F:ATP binding"/>
    <property type="evidence" value="ECO:0007669"/>
    <property type="project" value="UniProtKB-KW"/>
</dbReference>
<dbReference type="Gene3D" id="1.10.510.10">
    <property type="entry name" value="Transferase(Phosphotransferase) domain 1"/>
    <property type="match status" value="1"/>
</dbReference>
<dbReference type="PANTHER" id="PTHR24056">
    <property type="entry name" value="CELL DIVISION PROTEIN KINASE"/>
    <property type="match status" value="1"/>
</dbReference>
<accession>A0A4U5N3B9</accession>
<keyword evidence="5" id="KW-0418">Kinase</keyword>
<dbReference type="SUPFAM" id="SSF56112">
    <property type="entry name" value="Protein kinase-like (PK-like)"/>
    <property type="match status" value="1"/>
</dbReference>
<dbReference type="PANTHER" id="PTHR24056:SF469">
    <property type="entry name" value="PROTEIN KINASE DOMAIN-CONTAINING PROTEIN"/>
    <property type="match status" value="1"/>
</dbReference>
<protein>
    <recommendedName>
        <fullName evidence="7">Protein kinase domain-containing protein</fullName>
    </recommendedName>
</protein>
<name>A0A4U5N3B9_STECR</name>
<dbReference type="OrthoDB" id="63265at2759"/>
<dbReference type="PROSITE" id="PS00108">
    <property type="entry name" value="PROTEIN_KINASE_ST"/>
    <property type="match status" value="1"/>
</dbReference>
<feature type="domain" description="Protein kinase" evidence="7">
    <location>
        <begin position="1"/>
        <end position="241"/>
    </location>
</feature>
<dbReference type="STRING" id="34508.A0A4U5N3B9"/>
<dbReference type="Pfam" id="PF00069">
    <property type="entry name" value="Pkinase"/>
    <property type="match status" value="1"/>
</dbReference>
<evidence type="ECO:0000259" key="7">
    <source>
        <dbReference type="PROSITE" id="PS50011"/>
    </source>
</evidence>
<dbReference type="PROSITE" id="PS50011">
    <property type="entry name" value="PROTEIN_KINASE_DOM"/>
    <property type="match status" value="1"/>
</dbReference>
<evidence type="ECO:0000313" key="9">
    <source>
        <dbReference type="Proteomes" id="UP000298663"/>
    </source>
</evidence>
<dbReference type="FunFam" id="1.10.510.10:FF:000624">
    <property type="entry name" value="Mitogen-activated protein kinase"/>
    <property type="match status" value="1"/>
</dbReference>
<evidence type="ECO:0000256" key="1">
    <source>
        <dbReference type="ARBA" id="ARBA00006485"/>
    </source>
</evidence>
<dbReference type="InterPro" id="IPR000719">
    <property type="entry name" value="Prot_kinase_dom"/>
</dbReference>
<evidence type="ECO:0000256" key="6">
    <source>
        <dbReference type="ARBA" id="ARBA00022840"/>
    </source>
</evidence>
<keyword evidence="4" id="KW-0547">Nucleotide-binding</keyword>
<dbReference type="InterPro" id="IPR008271">
    <property type="entry name" value="Ser/Thr_kinase_AS"/>
</dbReference>
<comment type="caution">
    <text evidence="8">The sequence shown here is derived from an EMBL/GenBank/DDBJ whole genome shotgun (WGS) entry which is preliminary data.</text>
</comment>
<keyword evidence="6" id="KW-0067">ATP-binding</keyword>
<reference evidence="8 9" key="2">
    <citation type="journal article" date="2019" name="G3 (Bethesda)">
        <title>Hybrid Assembly of the Genome of the Entomopathogenic Nematode Steinernema carpocapsae Identifies the X-Chromosome.</title>
        <authorList>
            <person name="Serra L."/>
            <person name="Macchietto M."/>
            <person name="Macias-Munoz A."/>
            <person name="McGill C.J."/>
            <person name="Rodriguez I.M."/>
            <person name="Rodriguez B."/>
            <person name="Murad R."/>
            <person name="Mortazavi A."/>
        </authorList>
    </citation>
    <scope>NUCLEOTIDE SEQUENCE [LARGE SCALE GENOMIC DNA]</scope>
    <source>
        <strain evidence="8 9">ALL</strain>
    </source>
</reference>
<dbReference type="SMART" id="SM00220">
    <property type="entry name" value="S_TKc"/>
    <property type="match status" value="1"/>
</dbReference>
<sequence length="282" mass="32528">MREVLALQNCRHENIVELFEVIEEDNTVSLVMEYLTTNLKNVISDVRRPINDHYLRFYFIQLFKGVDFLHKSHVMHRDLKPDNILISSSNKLKITDFGQSCLYCPERLDENYGNQAGTRWYRAPELLFGATAYSPKIDMWSCGCVLAEFLNSSPMFPGRNDFEQIARIMNVLGNPSEDTWPGWESLPDSKKITFEMVDPVLDWATVVPLGSKGAEELLRELLSYDSTKRPSAEECLQLPFFCQPILESLDYVPSPQIRNAPITQVVYRYDDIHTTFLSLDDL</sequence>
<organism evidence="8 9">
    <name type="scientific">Steinernema carpocapsae</name>
    <name type="common">Entomopathogenic nematode</name>
    <dbReference type="NCBI Taxonomy" id="34508"/>
    <lineage>
        <taxon>Eukaryota</taxon>
        <taxon>Metazoa</taxon>
        <taxon>Ecdysozoa</taxon>
        <taxon>Nematoda</taxon>
        <taxon>Chromadorea</taxon>
        <taxon>Rhabditida</taxon>
        <taxon>Tylenchina</taxon>
        <taxon>Panagrolaimomorpha</taxon>
        <taxon>Strongyloidoidea</taxon>
        <taxon>Steinernematidae</taxon>
        <taxon>Steinernema</taxon>
    </lineage>
</organism>
<dbReference type="GO" id="GO:0005634">
    <property type="term" value="C:nucleus"/>
    <property type="evidence" value="ECO:0007669"/>
    <property type="project" value="TreeGrafter"/>
</dbReference>
<keyword evidence="9" id="KW-1185">Reference proteome</keyword>
<evidence type="ECO:0000256" key="3">
    <source>
        <dbReference type="ARBA" id="ARBA00022679"/>
    </source>
</evidence>
<keyword evidence="2" id="KW-0723">Serine/threonine-protein kinase</keyword>
<reference evidence="8 9" key="1">
    <citation type="journal article" date="2015" name="Genome Biol.">
        <title>Comparative genomics of Steinernema reveals deeply conserved gene regulatory networks.</title>
        <authorList>
            <person name="Dillman A.R."/>
            <person name="Macchietto M."/>
            <person name="Porter C.F."/>
            <person name="Rogers A."/>
            <person name="Williams B."/>
            <person name="Antoshechkin I."/>
            <person name="Lee M.M."/>
            <person name="Goodwin Z."/>
            <person name="Lu X."/>
            <person name="Lewis E.E."/>
            <person name="Goodrich-Blair H."/>
            <person name="Stock S.P."/>
            <person name="Adams B.J."/>
            <person name="Sternberg P.W."/>
            <person name="Mortazavi A."/>
        </authorList>
    </citation>
    <scope>NUCLEOTIDE SEQUENCE [LARGE SCALE GENOMIC DNA]</scope>
    <source>
        <strain evidence="8 9">ALL</strain>
    </source>
</reference>
<dbReference type="Proteomes" id="UP000298663">
    <property type="component" value="Unassembled WGS sequence"/>
</dbReference>
<dbReference type="AlphaFoldDB" id="A0A4U5N3B9"/>
<dbReference type="InterPro" id="IPR011009">
    <property type="entry name" value="Kinase-like_dom_sf"/>
</dbReference>
<evidence type="ECO:0000313" key="8">
    <source>
        <dbReference type="EMBL" id="TKR76936.1"/>
    </source>
</evidence>
<dbReference type="InterPro" id="IPR050108">
    <property type="entry name" value="CDK"/>
</dbReference>